<dbReference type="RefSeq" id="WP_111926502.1">
    <property type="nucleotide sequence ID" value="NZ_CATNYD010000001.1"/>
</dbReference>
<evidence type="ECO:0000256" key="2">
    <source>
        <dbReference type="ARBA" id="ARBA00022448"/>
    </source>
</evidence>
<dbReference type="NCBIfam" id="TIGR03592">
    <property type="entry name" value="yidC_oxa1_cterm"/>
    <property type="match status" value="1"/>
</dbReference>
<feature type="transmembrane region" description="Helical" evidence="10">
    <location>
        <begin position="208"/>
        <end position="227"/>
    </location>
</feature>
<comment type="subcellular location">
    <subcellularLocation>
        <location evidence="1">Cell membrane</location>
        <topology evidence="1">Multi-pass membrane protein</topology>
    </subcellularLocation>
    <subcellularLocation>
        <location evidence="9">Membrane</location>
        <topology evidence="9">Multi-pass membrane protein</topology>
    </subcellularLocation>
</comment>
<protein>
    <submittedName>
        <fullName evidence="12">Inner membrane protein translocase component YidC</fullName>
    </submittedName>
</protein>
<proteinExistence type="inferred from homology"/>
<dbReference type="PANTHER" id="PTHR12428">
    <property type="entry name" value="OXA1"/>
    <property type="match status" value="1"/>
</dbReference>
<dbReference type="Pfam" id="PF02096">
    <property type="entry name" value="60KD_IMP"/>
    <property type="match status" value="1"/>
</dbReference>
<evidence type="ECO:0000256" key="1">
    <source>
        <dbReference type="ARBA" id="ARBA00004651"/>
    </source>
</evidence>
<accession>A0A2X2Y7D8</accession>
<keyword evidence="6 10" id="KW-1133">Transmembrane helix</keyword>
<evidence type="ECO:0000256" key="8">
    <source>
        <dbReference type="ARBA" id="ARBA00023186"/>
    </source>
</evidence>
<reference evidence="12 13" key="1">
    <citation type="submission" date="2018-06" db="EMBL/GenBank/DDBJ databases">
        <authorList>
            <consortium name="Pathogen Informatics"/>
            <person name="Doyle S."/>
        </authorList>
    </citation>
    <scope>NUCLEOTIDE SEQUENCE [LARGE SCALE GENOMIC DNA]</scope>
    <source>
        <strain evidence="12 13">NCTC10719</strain>
    </source>
</reference>
<evidence type="ECO:0000259" key="11">
    <source>
        <dbReference type="Pfam" id="PF02096"/>
    </source>
</evidence>
<evidence type="ECO:0000256" key="9">
    <source>
        <dbReference type="RuleBase" id="RU003945"/>
    </source>
</evidence>
<dbReference type="PRINTS" id="PR00701">
    <property type="entry name" value="60KDINNERMP"/>
</dbReference>
<dbReference type="EMBL" id="UAWG01000012">
    <property type="protein sequence ID" value="SQB60074.1"/>
    <property type="molecule type" value="Genomic_DNA"/>
</dbReference>
<dbReference type="GO" id="GO:0015031">
    <property type="term" value="P:protein transport"/>
    <property type="evidence" value="ECO:0007669"/>
    <property type="project" value="UniProtKB-KW"/>
</dbReference>
<dbReference type="GO" id="GO:0032977">
    <property type="term" value="F:membrane insertase activity"/>
    <property type="evidence" value="ECO:0007669"/>
    <property type="project" value="InterPro"/>
</dbReference>
<evidence type="ECO:0000256" key="10">
    <source>
        <dbReference type="SAM" id="Phobius"/>
    </source>
</evidence>
<dbReference type="InterPro" id="IPR028055">
    <property type="entry name" value="YidC/Oxa/ALB_C"/>
</dbReference>
<keyword evidence="5" id="KW-0653">Protein transport</keyword>
<keyword evidence="4 9" id="KW-0812">Transmembrane</keyword>
<name>A0A2X2Y7D8_CLOPF</name>
<evidence type="ECO:0000256" key="6">
    <source>
        <dbReference type="ARBA" id="ARBA00022989"/>
    </source>
</evidence>
<feature type="transmembrane region" description="Helical" evidence="10">
    <location>
        <begin position="38"/>
        <end position="60"/>
    </location>
</feature>
<keyword evidence="7 10" id="KW-0472">Membrane</keyword>
<evidence type="ECO:0000313" key="12">
    <source>
        <dbReference type="EMBL" id="SQB60074.1"/>
    </source>
</evidence>
<feature type="transmembrane region" description="Helical" evidence="10">
    <location>
        <begin position="182"/>
        <end position="202"/>
    </location>
</feature>
<dbReference type="CDD" id="cd20070">
    <property type="entry name" value="5TM_YidC_Alb3"/>
    <property type="match status" value="1"/>
</dbReference>
<comment type="similarity">
    <text evidence="9">Belongs to the OXA1/ALB3/YidC family.</text>
</comment>
<feature type="transmembrane region" description="Helical" evidence="10">
    <location>
        <begin position="150"/>
        <end position="170"/>
    </location>
</feature>
<sequence>MQSILKPITNLFTMIFQAIHGFIGNIDFFKDGAAGYGAGYVLTILILTLLVRLLLLPLNIKQTRSQQKMQEIQPEIAKLQKKYKNNPEKAQQEMMKLYKENNVNPMSGCLPLLIQMPILFALYYVFYGLTELKGISFLWLGDLWAPDRTFILPILSAATTYLSSLLMTKFTQSQAGGAPGGMNMNTMNIVMAGMMGVMSIQFPSMLVLYWVIGNLIQMVQTYFIVVLPSRKRAKEKEQYKDIK</sequence>
<evidence type="ECO:0000256" key="5">
    <source>
        <dbReference type="ARBA" id="ARBA00022927"/>
    </source>
</evidence>
<keyword evidence="2" id="KW-0813">Transport</keyword>
<evidence type="ECO:0000256" key="7">
    <source>
        <dbReference type="ARBA" id="ARBA00023136"/>
    </source>
</evidence>
<feature type="transmembrane region" description="Helical" evidence="10">
    <location>
        <begin position="109"/>
        <end position="130"/>
    </location>
</feature>
<dbReference type="InterPro" id="IPR001708">
    <property type="entry name" value="YidC/ALB3/OXA1/COX18"/>
</dbReference>
<feature type="transmembrane region" description="Helical" evidence="10">
    <location>
        <begin position="7"/>
        <end position="26"/>
    </location>
</feature>
<dbReference type="GO" id="GO:0051205">
    <property type="term" value="P:protein insertion into membrane"/>
    <property type="evidence" value="ECO:0007669"/>
    <property type="project" value="TreeGrafter"/>
</dbReference>
<dbReference type="PANTHER" id="PTHR12428:SF65">
    <property type="entry name" value="CYTOCHROME C OXIDASE ASSEMBLY PROTEIN COX18, MITOCHONDRIAL"/>
    <property type="match status" value="1"/>
</dbReference>
<evidence type="ECO:0000256" key="4">
    <source>
        <dbReference type="ARBA" id="ARBA00022692"/>
    </source>
</evidence>
<dbReference type="Proteomes" id="UP000249986">
    <property type="component" value="Unassembled WGS sequence"/>
</dbReference>
<keyword evidence="3" id="KW-1003">Cell membrane</keyword>
<evidence type="ECO:0000256" key="3">
    <source>
        <dbReference type="ARBA" id="ARBA00022475"/>
    </source>
</evidence>
<evidence type="ECO:0000313" key="13">
    <source>
        <dbReference type="Proteomes" id="UP000249986"/>
    </source>
</evidence>
<organism evidence="12 13">
    <name type="scientific">Clostridium perfringens</name>
    <dbReference type="NCBI Taxonomy" id="1502"/>
    <lineage>
        <taxon>Bacteria</taxon>
        <taxon>Bacillati</taxon>
        <taxon>Bacillota</taxon>
        <taxon>Clostridia</taxon>
        <taxon>Eubacteriales</taxon>
        <taxon>Clostridiaceae</taxon>
        <taxon>Clostridium</taxon>
    </lineage>
</organism>
<gene>
    <name evidence="12" type="primary">spoIIIJ</name>
    <name evidence="12" type="ORF">NCTC10719_01638</name>
</gene>
<dbReference type="InterPro" id="IPR047196">
    <property type="entry name" value="YidC_ALB_C"/>
</dbReference>
<feature type="domain" description="Membrane insertase YidC/Oxa/ALB C-terminal" evidence="11">
    <location>
        <begin position="40"/>
        <end position="224"/>
    </location>
</feature>
<dbReference type="GO" id="GO:0005886">
    <property type="term" value="C:plasma membrane"/>
    <property type="evidence" value="ECO:0007669"/>
    <property type="project" value="UniProtKB-SubCell"/>
</dbReference>
<dbReference type="AlphaFoldDB" id="A0A2X2Y7D8"/>
<keyword evidence="8" id="KW-0143">Chaperone</keyword>